<protein>
    <recommendedName>
        <fullName evidence="9">CRISPR-associated endonuclease Cas1</fullName>
        <ecNumber evidence="9">3.1.-.-</ecNumber>
    </recommendedName>
</protein>
<evidence type="ECO:0000256" key="5">
    <source>
        <dbReference type="ARBA" id="ARBA00022842"/>
    </source>
</evidence>
<feature type="binding site" evidence="9">
    <location>
        <position position="166"/>
    </location>
    <ligand>
        <name>Mn(2+)</name>
        <dbReference type="ChEBI" id="CHEBI:29035"/>
    </ligand>
</feature>
<dbReference type="NCBIfam" id="TIGR00287">
    <property type="entry name" value="cas1"/>
    <property type="match status" value="1"/>
</dbReference>
<dbReference type="PANTHER" id="PTHR34353:SF2">
    <property type="entry name" value="CRISPR-ASSOCIATED ENDONUCLEASE CAS1 1"/>
    <property type="match status" value="1"/>
</dbReference>
<dbReference type="GO" id="GO:0004519">
    <property type="term" value="F:endonuclease activity"/>
    <property type="evidence" value="ECO:0007669"/>
    <property type="project" value="UniProtKB-KW"/>
</dbReference>
<dbReference type="InterPro" id="IPR042206">
    <property type="entry name" value="CRISPR-assoc_Cas1_C"/>
</dbReference>
<dbReference type="Gene3D" id="3.100.10.20">
    <property type="entry name" value="CRISPR-associated endonuclease Cas1, N-terminal domain"/>
    <property type="match status" value="1"/>
</dbReference>
<proteinExistence type="inferred from homology"/>
<evidence type="ECO:0000256" key="7">
    <source>
        <dbReference type="ARBA" id="ARBA00023125"/>
    </source>
</evidence>
<reference evidence="10 11" key="1">
    <citation type="submission" date="2023-06" db="EMBL/GenBank/DDBJ databases">
        <title>Genome sequence of Methanimicrococcus sp. At1.</title>
        <authorList>
            <person name="Protasov E."/>
            <person name="Platt K."/>
            <person name="Poehlein A."/>
            <person name="Daniel R."/>
            <person name="Brune A."/>
        </authorList>
    </citation>
    <scope>NUCLEOTIDE SEQUENCE [LARGE SCALE GENOMIC DNA]</scope>
    <source>
        <strain evidence="10 11">At1</strain>
    </source>
</reference>
<keyword evidence="8 9" id="KW-0464">Manganese</keyword>
<comment type="cofactor">
    <cofactor evidence="9">
        <name>Mg(2+)</name>
        <dbReference type="ChEBI" id="CHEBI:18420"/>
    </cofactor>
    <cofactor evidence="9">
        <name>Mn(2+)</name>
        <dbReference type="ChEBI" id="CHEBI:29035"/>
    </cofactor>
</comment>
<comment type="similarity">
    <text evidence="9">Belongs to the CRISPR-associated endonuclease Cas1 family.</text>
</comment>
<evidence type="ECO:0000256" key="8">
    <source>
        <dbReference type="ARBA" id="ARBA00023211"/>
    </source>
</evidence>
<evidence type="ECO:0000313" key="10">
    <source>
        <dbReference type="EMBL" id="MDV0445551.1"/>
    </source>
</evidence>
<dbReference type="InterPro" id="IPR019856">
    <property type="entry name" value="CRISPR-assoc_Cas1_DVULG"/>
</dbReference>
<keyword evidence="11" id="KW-1185">Reference proteome</keyword>
<dbReference type="PANTHER" id="PTHR34353">
    <property type="entry name" value="CRISPR-ASSOCIATED ENDONUCLEASE CAS1 1"/>
    <property type="match status" value="1"/>
</dbReference>
<comment type="function">
    <text evidence="9">CRISPR (clustered regularly interspaced short palindromic repeat), is an adaptive immune system that provides protection against mobile genetic elements (viruses, transposable elements and conjugative plasmids). CRISPR clusters contain spacers, sequences complementary to antecedent mobile elements, and target invading nucleic acids. CRISPR clusters are transcribed and processed into CRISPR RNA (crRNA). Acts as a dsDNA endonuclease. Involved in the integration of spacer DNA into the CRISPR cassette.</text>
</comment>
<keyword evidence="1 9" id="KW-0540">Nuclease</keyword>
<evidence type="ECO:0000313" key="11">
    <source>
        <dbReference type="Proteomes" id="UP001272052"/>
    </source>
</evidence>
<organism evidence="10 11">
    <name type="scientific">Methanimicrococcus hacksteinii</name>
    <dbReference type="NCBI Taxonomy" id="3028293"/>
    <lineage>
        <taxon>Archaea</taxon>
        <taxon>Methanobacteriati</taxon>
        <taxon>Methanobacteriota</taxon>
        <taxon>Stenosarchaea group</taxon>
        <taxon>Methanomicrobia</taxon>
        <taxon>Methanosarcinales</taxon>
        <taxon>Methanosarcinaceae</taxon>
        <taxon>Methanimicrococcus</taxon>
    </lineage>
</organism>
<evidence type="ECO:0000256" key="1">
    <source>
        <dbReference type="ARBA" id="ARBA00022722"/>
    </source>
</evidence>
<dbReference type="EC" id="3.1.-.-" evidence="9"/>
<keyword evidence="3 9" id="KW-0255">Endonuclease</keyword>
<comment type="subunit">
    <text evidence="9">Homodimer, forms a heterotetramer with a Cas2 homodimer.</text>
</comment>
<dbReference type="InterPro" id="IPR042211">
    <property type="entry name" value="CRISPR-assoc_Cas1_N"/>
</dbReference>
<sequence length="343" mass="39470">MKKLQNVFYVLQPDVYLSKDGDNIVVSKDKKEIKRLPIHTIESIVCFNYQGVSPALMQLCGERNIGISFFTPNGRFQGRVLGSIQGNVLLRKQQYRYSDNETESAKIARNMILGKIFNSRVVLKRAVRDHSEKLNIYAIETGADILENSIEKIRNAEALNTIRGIEGTCAKAYFESLDHLILHQKENFYLIERNRRPPLDNMNALLSFLYSMLTNDIRAALESVGLDPYVGFLHRDRPGRVSLALDLMEELRPVMADRVALSLVNRKQVNSKGFITKESGGVLMKDETRMTVLKEWQEKKKEEITHPFLNEKIEWGLVPYVQALLLARYIRGDLEEYPPFLYK</sequence>
<dbReference type="HAMAP" id="MF_01470">
    <property type="entry name" value="Cas1"/>
    <property type="match status" value="1"/>
</dbReference>
<evidence type="ECO:0000256" key="2">
    <source>
        <dbReference type="ARBA" id="ARBA00022723"/>
    </source>
</evidence>
<evidence type="ECO:0000256" key="6">
    <source>
        <dbReference type="ARBA" id="ARBA00023118"/>
    </source>
</evidence>
<dbReference type="NCBIfam" id="TIGR03640">
    <property type="entry name" value="cas1_DVULG"/>
    <property type="match status" value="1"/>
</dbReference>
<keyword evidence="4 9" id="KW-0378">Hydrolase</keyword>
<keyword evidence="6 9" id="KW-0051">Antiviral defense</keyword>
<keyword evidence="2 9" id="KW-0479">Metal-binding</keyword>
<comment type="caution">
    <text evidence="10">The sequence shown here is derived from an EMBL/GenBank/DDBJ whole genome shotgun (WGS) entry which is preliminary data.</text>
</comment>
<feature type="binding site" evidence="9">
    <location>
        <position position="249"/>
    </location>
    <ligand>
        <name>Mn(2+)</name>
        <dbReference type="ChEBI" id="CHEBI:29035"/>
    </ligand>
</feature>
<gene>
    <name evidence="9 10" type="primary">cas1</name>
    <name evidence="10" type="ORF">MmiAt1_11340</name>
</gene>
<feature type="binding site" evidence="9">
    <location>
        <position position="234"/>
    </location>
    <ligand>
        <name>Mn(2+)</name>
        <dbReference type="ChEBI" id="CHEBI:29035"/>
    </ligand>
</feature>
<name>A0ABU3VQW8_9EURY</name>
<dbReference type="Pfam" id="PF01867">
    <property type="entry name" value="Cas_Cas1"/>
    <property type="match status" value="1"/>
</dbReference>
<dbReference type="Proteomes" id="UP001272052">
    <property type="component" value="Unassembled WGS sequence"/>
</dbReference>
<dbReference type="GO" id="GO:0016787">
    <property type="term" value="F:hydrolase activity"/>
    <property type="evidence" value="ECO:0007669"/>
    <property type="project" value="UniProtKB-KW"/>
</dbReference>
<dbReference type="CDD" id="cd09721">
    <property type="entry name" value="Cas1_I-C"/>
    <property type="match status" value="1"/>
</dbReference>
<keyword evidence="7 9" id="KW-0238">DNA-binding</keyword>
<keyword evidence="5 9" id="KW-0460">Magnesium</keyword>
<evidence type="ECO:0000256" key="9">
    <source>
        <dbReference type="HAMAP-Rule" id="MF_01470"/>
    </source>
</evidence>
<evidence type="ECO:0000256" key="3">
    <source>
        <dbReference type="ARBA" id="ARBA00022759"/>
    </source>
</evidence>
<evidence type="ECO:0000256" key="4">
    <source>
        <dbReference type="ARBA" id="ARBA00022801"/>
    </source>
</evidence>
<dbReference type="Gene3D" id="1.20.120.920">
    <property type="entry name" value="CRISPR-associated endonuclease Cas1, C-terminal domain"/>
    <property type="match status" value="1"/>
</dbReference>
<accession>A0ABU3VQW8</accession>
<dbReference type="InterPro" id="IPR050646">
    <property type="entry name" value="Cas1"/>
</dbReference>
<dbReference type="EMBL" id="JAWDKC010000019">
    <property type="protein sequence ID" value="MDV0445551.1"/>
    <property type="molecule type" value="Genomic_DNA"/>
</dbReference>
<dbReference type="InterPro" id="IPR002729">
    <property type="entry name" value="CRISPR-assoc_Cas1"/>
</dbReference>
<dbReference type="RefSeq" id="WP_318785972.1">
    <property type="nucleotide sequence ID" value="NZ_JAWDKC010000019.1"/>
</dbReference>